<gene>
    <name evidence="2" type="ORF">FWJ25_17745</name>
</gene>
<dbReference type="GO" id="GO:0016757">
    <property type="term" value="F:glycosyltransferase activity"/>
    <property type="evidence" value="ECO:0007669"/>
    <property type="project" value="InterPro"/>
</dbReference>
<dbReference type="NCBIfam" id="TIGR04348">
    <property type="entry name" value="selenoneine biosynthesis selenosugar synthase SenB"/>
    <property type="match status" value="1"/>
</dbReference>
<proteinExistence type="predicted"/>
<dbReference type="InterPro" id="IPR001296">
    <property type="entry name" value="Glyco_trans_1"/>
</dbReference>
<dbReference type="Pfam" id="PF00534">
    <property type="entry name" value="Glycos_transf_1"/>
    <property type="match status" value="1"/>
</dbReference>
<accession>A0A5B0V8M2</accession>
<organism evidence="2 3">
    <name type="scientific">Marinobacter salinexigens</name>
    <dbReference type="NCBI Taxonomy" id="2919747"/>
    <lineage>
        <taxon>Bacteria</taxon>
        <taxon>Pseudomonadati</taxon>
        <taxon>Pseudomonadota</taxon>
        <taxon>Gammaproteobacteria</taxon>
        <taxon>Pseudomonadales</taxon>
        <taxon>Marinobacteraceae</taxon>
        <taxon>Marinobacter</taxon>
    </lineage>
</organism>
<protein>
    <submittedName>
        <fullName evidence="2">TIGR04348 family glycosyltransferase</fullName>
    </submittedName>
</protein>
<sequence>MHIIMITPAPEGSRAGNRATALRWQALLQDSGHRVEVKTDYRGEPCDLFIGLHAWRSHSAIKTFYQCWPFRPLIVALTGTDLYRYQHDDPEPTHESMELADALIGLHDKVGNDIPSGCRDRLVTLRQSAPVPPEKWSPGPPGNDFSACVIGHLRSEKDSLRAAKAALLLPADSRVRIVNAGKPHDERWSALVRQEQAENPRFSWLGELSGEETQNLMVASSLMVISSLMEGGANVVSEACRAGVPILASDIPGNRGLLGDDYKGYFPAGDEQALARLLRKAETDAEFLAALASQVTRLAPGFSPERERASLEQALNLAIGNCAKRRKAASPSTK</sequence>
<keyword evidence="2" id="KW-0808">Transferase</keyword>
<evidence type="ECO:0000313" key="3">
    <source>
        <dbReference type="Proteomes" id="UP000323161"/>
    </source>
</evidence>
<dbReference type="RefSeq" id="WP_149601604.1">
    <property type="nucleotide sequence ID" value="NZ_VTUU01000013.1"/>
</dbReference>
<keyword evidence="3" id="KW-1185">Reference proteome</keyword>
<evidence type="ECO:0000313" key="2">
    <source>
        <dbReference type="EMBL" id="KAA1171026.1"/>
    </source>
</evidence>
<dbReference type="SUPFAM" id="SSF53756">
    <property type="entry name" value="UDP-Glycosyltransferase/glycogen phosphorylase"/>
    <property type="match status" value="1"/>
</dbReference>
<dbReference type="CDD" id="cd03801">
    <property type="entry name" value="GT4_PimA-like"/>
    <property type="match status" value="1"/>
</dbReference>
<dbReference type="AlphaFoldDB" id="A0A5B0V8M2"/>
<comment type="caution">
    <text evidence="2">The sequence shown here is derived from an EMBL/GenBank/DDBJ whole genome shotgun (WGS) entry which is preliminary data.</text>
</comment>
<dbReference type="Gene3D" id="3.40.50.2000">
    <property type="entry name" value="Glycogen Phosphorylase B"/>
    <property type="match status" value="1"/>
</dbReference>
<dbReference type="Proteomes" id="UP000323161">
    <property type="component" value="Unassembled WGS sequence"/>
</dbReference>
<dbReference type="InterPro" id="IPR027627">
    <property type="entry name" value="Glycosyltransferase_put"/>
</dbReference>
<feature type="domain" description="Glycosyl transferase family 1" evidence="1">
    <location>
        <begin position="135"/>
        <end position="292"/>
    </location>
</feature>
<dbReference type="InterPro" id="IPR052622">
    <property type="entry name" value="Glycosyltransferase_G1"/>
</dbReference>
<reference evidence="2 3" key="1">
    <citation type="submission" date="2019-08" db="EMBL/GenBank/DDBJ databases">
        <title>Marinobacter ZYF650 sp. nov., a marine bacterium isolated from seawater of the Mariana trench.</title>
        <authorList>
            <person name="Ahmad W."/>
        </authorList>
    </citation>
    <scope>NUCLEOTIDE SEQUENCE [LARGE SCALE GENOMIC DNA]</scope>
    <source>
        <strain evidence="2 3">ZYF650</strain>
    </source>
</reference>
<evidence type="ECO:0000259" key="1">
    <source>
        <dbReference type="Pfam" id="PF00534"/>
    </source>
</evidence>
<dbReference type="PANTHER" id="PTHR46660:SF2">
    <property type="entry name" value="GLYCOSYLTRANSFERASE 1 DOMAIN-CONTAINING PROTEIN 1"/>
    <property type="match status" value="1"/>
</dbReference>
<dbReference type="EMBL" id="VTUU01000013">
    <property type="protein sequence ID" value="KAA1171026.1"/>
    <property type="molecule type" value="Genomic_DNA"/>
</dbReference>
<dbReference type="PANTHER" id="PTHR46660">
    <property type="match status" value="1"/>
</dbReference>
<name>A0A5B0V8M2_9GAMM</name>